<dbReference type="AlphaFoldDB" id="A0A6J7F6U5"/>
<evidence type="ECO:0000256" key="1">
    <source>
        <dbReference type="SAM" id="Phobius"/>
    </source>
</evidence>
<evidence type="ECO:0000313" key="2">
    <source>
        <dbReference type="EMBL" id="CAB4550590.1"/>
    </source>
</evidence>
<protein>
    <submittedName>
        <fullName evidence="4">Unannotated protein</fullName>
    </submittedName>
</protein>
<dbReference type="EMBL" id="CAEZSF010000190">
    <property type="protein sequence ID" value="CAB4550590.1"/>
    <property type="molecule type" value="Genomic_DNA"/>
</dbReference>
<organism evidence="4">
    <name type="scientific">freshwater metagenome</name>
    <dbReference type="NCBI Taxonomy" id="449393"/>
    <lineage>
        <taxon>unclassified sequences</taxon>
        <taxon>metagenomes</taxon>
        <taxon>ecological metagenomes</taxon>
    </lineage>
</organism>
<keyword evidence="1" id="KW-0472">Membrane</keyword>
<keyword evidence="1" id="KW-0812">Transmembrane</keyword>
<keyword evidence="1" id="KW-1133">Transmembrane helix</keyword>
<dbReference type="EMBL" id="CAFBMG010000004">
    <property type="protein sequence ID" value="CAB4889205.1"/>
    <property type="molecule type" value="Genomic_DNA"/>
</dbReference>
<dbReference type="EMBL" id="CAEZYU010000018">
    <property type="protein sequence ID" value="CAB4734763.1"/>
    <property type="molecule type" value="Genomic_DNA"/>
</dbReference>
<gene>
    <name evidence="2" type="ORF">UFOPK1358_01599</name>
    <name evidence="3" type="ORF">UFOPK2766_00579</name>
    <name evidence="4" type="ORF">UFOPK3519_00106</name>
</gene>
<reference evidence="4" key="1">
    <citation type="submission" date="2020-05" db="EMBL/GenBank/DDBJ databases">
        <authorList>
            <person name="Chiriac C."/>
            <person name="Salcher M."/>
            <person name="Ghai R."/>
            <person name="Kavagutti S V."/>
        </authorList>
    </citation>
    <scope>NUCLEOTIDE SEQUENCE</scope>
</reference>
<name>A0A6J7F6U5_9ZZZZ</name>
<evidence type="ECO:0000313" key="3">
    <source>
        <dbReference type="EMBL" id="CAB4734763.1"/>
    </source>
</evidence>
<sequence>MLGPILIVLTLVIALPVSFFVIGAVLSVLLGHSLTKEGEYMNEGSELIELNH</sequence>
<evidence type="ECO:0000313" key="4">
    <source>
        <dbReference type="EMBL" id="CAB4889205.1"/>
    </source>
</evidence>
<proteinExistence type="predicted"/>
<accession>A0A6J7F6U5</accession>
<feature type="transmembrane region" description="Helical" evidence="1">
    <location>
        <begin position="6"/>
        <end position="31"/>
    </location>
</feature>